<feature type="transmembrane region" description="Helical" evidence="5">
    <location>
        <begin position="339"/>
        <end position="365"/>
    </location>
</feature>
<feature type="transmembrane region" description="Helical" evidence="5">
    <location>
        <begin position="216"/>
        <end position="241"/>
    </location>
</feature>
<feature type="transmembrane region" description="Helical" evidence="5">
    <location>
        <begin position="84"/>
        <end position="102"/>
    </location>
</feature>
<feature type="transmembrane region" description="Helical" evidence="5">
    <location>
        <begin position="184"/>
        <end position="210"/>
    </location>
</feature>
<feature type="transmembrane region" description="Helical" evidence="5">
    <location>
        <begin position="59"/>
        <end position="78"/>
    </location>
</feature>
<dbReference type="RefSeq" id="WP_159749691.1">
    <property type="nucleotide sequence ID" value="NZ_CATIFW010000010.1"/>
</dbReference>
<dbReference type="AlphaFoldDB" id="A0A7X3SHI1"/>
<keyword evidence="3 5" id="KW-1133">Transmembrane helix</keyword>
<dbReference type="SUPFAM" id="SSF48452">
    <property type="entry name" value="TPR-like"/>
    <property type="match status" value="1"/>
</dbReference>
<evidence type="ECO:0000259" key="6">
    <source>
        <dbReference type="Pfam" id="PF04932"/>
    </source>
</evidence>
<sequence length="566" mass="63566">MAKDKQNLLYYFLASTLILAGVGGGGYFCCVSILMSVMLMSVIVYILEKSGSFFIAYDINLAAVASLAAGYFLTSLWAVDSWMALTGGIKFLPVFLFFFLICQSLESREKLIRLLPLLGSLMTLFSFVMMQFTVFQMYVSVAGRLAGFFQYPNTYAIFMLVCMVTAVYMLDLKKIDWMCAVHIFAALAGIYLSGSRTVLVLAVFAILLILGSRRELLKYGIIGLGLIIALAVILALCGYGAGVFSRFVSMAENSSTFWGRLLYARDALKMIVKYPLGMGYYGYYFVQQEWQTGVYSVVNVHNELIQLILDIGIAPAFLMYGAILRSVLSKTISERNRLILLLILLHSLFDYDFQFIVMYFVLLLFLELRNVQKVRISVLSKATAVAALLGAVWAFASVGLSDYFYIKGNPQKAVQSYDGNTMAKIELLKESGSAEEMAELADSILEVNRHVSVAYSAKARAAFSEGDVEAFIKYKLIAIQMAPYQYEEYTDYLDSLVYCTKLYLQADDMESAEFCVEQAEKIPKMLEEVGERTSSLGWRIKDRPKAALSQKDLERIEEMRSRIENE</sequence>
<organism evidence="7 8">
    <name type="scientific">Sporofaciens musculi</name>
    <dbReference type="NCBI Taxonomy" id="2681861"/>
    <lineage>
        <taxon>Bacteria</taxon>
        <taxon>Bacillati</taxon>
        <taxon>Bacillota</taxon>
        <taxon>Clostridia</taxon>
        <taxon>Lachnospirales</taxon>
        <taxon>Lachnospiraceae</taxon>
        <taxon>Sporofaciens</taxon>
    </lineage>
</organism>
<feature type="transmembrane region" description="Helical" evidence="5">
    <location>
        <begin position="155"/>
        <end position="172"/>
    </location>
</feature>
<feature type="transmembrane region" description="Helical" evidence="5">
    <location>
        <begin position="17"/>
        <end position="47"/>
    </location>
</feature>
<evidence type="ECO:0000313" key="7">
    <source>
        <dbReference type="EMBL" id="MXP74410.1"/>
    </source>
</evidence>
<dbReference type="PANTHER" id="PTHR37422:SF13">
    <property type="entry name" value="LIPOPOLYSACCHARIDE BIOSYNTHESIS PROTEIN PA4999-RELATED"/>
    <property type="match status" value="1"/>
</dbReference>
<comment type="subcellular location">
    <subcellularLocation>
        <location evidence="1">Membrane</location>
        <topology evidence="1">Multi-pass membrane protein</topology>
    </subcellularLocation>
</comment>
<evidence type="ECO:0000313" key="8">
    <source>
        <dbReference type="Proteomes" id="UP000460412"/>
    </source>
</evidence>
<protein>
    <submittedName>
        <fullName evidence="7">O-antigen ligase family protein</fullName>
    </submittedName>
</protein>
<evidence type="ECO:0000256" key="3">
    <source>
        <dbReference type="ARBA" id="ARBA00022989"/>
    </source>
</evidence>
<dbReference type="InterPro" id="IPR011990">
    <property type="entry name" value="TPR-like_helical_dom_sf"/>
</dbReference>
<dbReference type="InterPro" id="IPR051533">
    <property type="entry name" value="WaaL-like"/>
</dbReference>
<comment type="caution">
    <text evidence="7">The sequence shown here is derived from an EMBL/GenBank/DDBJ whole genome shotgun (WGS) entry which is preliminary data.</text>
</comment>
<evidence type="ECO:0000256" key="4">
    <source>
        <dbReference type="ARBA" id="ARBA00023136"/>
    </source>
</evidence>
<accession>A0A7X3SHI1</accession>
<reference evidence="7 8" key="1">
    <citation type="submission" date="2019-12" db="EMBL/GenBank/DDBJ databases">
        <title>Sporaefaciens musculi gen. nov., sp. nov., a novel bacterium isolated from the caecum of an obese mouse.</title>
        <authorList>
            <person name="Rasmussen T.S."/>
            <person name="Streidl T."/>
            <person name="Hitch T.C.A."/>
            <person name="Wortmann E."/>
            <person name="Deptula P."/>
            <person name="Hansen M."/>
            <person name="Nielsen D.S."/>
            <person name="Clavel T."/>
            <person name="Vogensen F.K."/>
        </authorList>
    </citation>
    <scope>NUCLEOTIDE SEQUENCE [LARGE SCALE GENOMIC DNA]</scope>
    <source>
        <strain evidence="7 8">WCA-9-b2</strain>
    </source>
</reference>
<name>A0A7X3SHI1_9FIRM</name>
<feature type="domain" description="O-antigen ligase-related" evidence="6">
    <location>
        <begin position="184"/>
        <end position="314"/>
    </location>
</feature>
<dbReference type="PANTHER" id="PTHR37422">
    <property type="entry name" value="TEICHURONIC ACID BIOSYNTHESIS PROTEIN TUAE"/>
    <property type="match status" value="1"/>
</dbReference>
<evidence type="ECO:0000256" key="1">
    <source>
        <dbReference type="ARBA" id="ARBA00004141"/>
    </source>
</evidence>
<proteinExistence type="predicted"/>
<dbReference type="GO" id="GO:0016874">
    <property type="term" value="F:ligase activity"/>
    <property type="evidence" value="ECO:0007669"/>
    <property type="project" value="UniProtKB-KW"/>
</dbReference>
<feature type="transmembrane region" description="Helical" evidence="5">
    <location>
        <begin position="304"/>
        <end position="327"/>
    </location>
</feature>
<keyword evidence="7" id="KW-0436">Ligase</keyword>
<evidence type="ECO:0000256" key="2">
    <source>
        <dbReference type="ARBA" id="ARBA00022692"/>
    </source>
</evidence>
<dbReference type="InterPro" id="IPR007016">
    <property type="entry name" value="O-antigen_ligase-rel_domated"/>
</dbReference>
<dbReference type="EMBL" id="WUQX01000001">
    <property type="protein sequence ID" value="MXP74410.1"/>
    <property type="molecule type" value="Genomic_DNA"/>
</dbReference>
<feature type="transmembrane region" description="Helical" evidence="5">
    <location>
        <begin position="385"/>
        <end position="406"/>
    </location>
</feature>
<dbReference type="Proteomes" id="UP000460412">
    <property type="component" value="Unassembled WGS sequence"/>
</dbReference>
<keyword evidence="8" id="KW-1185">Reference proteome</keyword>
<keyword evidence="4 5" id="KW-0472">Membrane</keyword>
<dbReference type="GO" id="GO:0016020">
    <property type="term" value="C:membrane"/>
    <property type="evidence" value="ECO:0007669"/>
    <property type="project" value="UniProtKB-SubCell"/>
</dbReference>
<feature type="transmembrane region" description="Helical" evidence="5">
    <location>
        <begin position="262"/>
        <end position="284"/>
    </location>
</feature>
<keyword evidence="2 5" id="KW-0812">Transmembrane</keyword>
<evidence type="ECO:0000256" key="5">
    <source>
        <dbReference type="SAM" id="Phobius"/>
    </source>
</evidence>
<dbReference type="Pfam" id="PF04932">
    <property type="entry name" value="Wzy_C"/>
    <property type="match status" value="1"/>
</dbReference>
<feature type="transmembrane region" description="Helical" evidence="5">
    <location>
        <begin position="114"/>
        <end position="135"/>
    </location>
</feature>
<gene>
    <name evidence="7" type="ORF">GN277_02930</name>
</gene>